<evidence type="ECO:0000256" key="3">
    <source>
        <dbReference type="ARBA" id="ARBA00023306"/>
    </source>
</evidence>
<keyword evidence="5" id="KW-0963">Cytoplasm</keyword>
<name>A0A379C4W7_9FIRM</name>
<feature type="region of interest" description="Disordered" evidence="6">
    <location>
        <begin position="24"/>
        <end position="51"/>
    </location>
</feature>
<dbReference type="Pfam" id="PF04472">
    <property type="entry name" value="SepF"/>
    <property type="match status" value="1"/>
</dbReference>
<evidence type="ECO:0000256" key="6">
    <source>
        <dbReference type="SAM" id="MobiDB-lite"/>
    </source>
</evidence>
<evidence type="ECO:0000256" key="4">
    <source>
        <dbReference type="ARBA" id="ARBA00044936"/>
    </source>
</evidence>
<dbReference type="STRING" id="1122949.GCA_000378725_00719"/>
<accession>A0A379C4W7</accession>
<evidence type="ECO:0000313" key="8">
    <source>
        <dbReference type="Proteomes" id="UP000255517"/>
    </source>
</evidence>
<comment type="similarity">
    <text evidence="5">Belongs to the SepF family.</text>
</comment>
<dbReference type="HAMAP" id="MF_01197">
    <property type="entry name" value="SepF"/>
    <property type="match status" value="1"/>
</dbReference>
<dbReference type="GO" id="GO:0005737">
    <property type="term" value="C:cytoplasm"/>
    <property type="evidence" value="ECO:0007669"/>
    <property type="project" value="UniProtKB-SubCell"/>
</dbReference>
<comment type="subcellular location">
    <subcellularLocation>
        <location evidence="5">Cytoplasm</location>
    </subcellularLocation>
    <text evidence="5">Localizes to the division site, in a FtsZ-dependent manner.</text>
</comment>
<dbReference type="Gene3D" id="3.30.110.150">
    <property type="entry name" value="SepF-like protein"/>
    <property type="match status" value="1"/>
</dbReference>
<dbReference type="InterPro" id="IPR023052">
    <property type="entry name" value="Cell_div_SepF"/>
</dbReference>
<proteinExistence type="inferred from homology"/>
<evidence type="ECO:0000256" key="2">
    <source>
        <dbReference type="ARBA" id="ARBA00023210"/>
    </source>
</evidence>
<dbReference type="InterPro" id="IPR038594">
    <property type="entry name" value="SepF-like_sf"/>
</dbReference>
<reference evidence="7 8" key="1">
    <citation type="submission" date="2018-06" db="EMBL/GenBank/DDBJ databases">
        <authorList>
            <consortium name="Pathogen Informatics"/>
            <person name="Doyle S."/>
        </authorList>
    </citation>
    <scope>NUCLEOTIDE SEQUENCE [LARGE SCALE GENOMIC DNA]</scope>
    <source>
        <strain evidence="7 8">NCTC13149</strain>
    </source>
</reference>
<sequence>MAEKTVDKLKRIFGFADDEAYYDDYQDDYQEEPETHEDRAPIESTNYKRSTKTKTSSTLGLVITVQEPLSYDESPLIVDDLRQRKAIVLNFEQLDTDVKRQIFDFVNGAIYALDGSIQKVNKDIFILAPSNVEIDGLKETLKNNGMFPW</sequence>
<dbReference type="OrthoDB" id="9815206at2"/>
<evidence type="ECO:0000313" key="7">
    <source>
        <dbReference type="EMBL" id="SUB57161.1"/>
    </source>
</evidence>
<keyword evidence="3 5" id="KW-0131">Cell cycle</keyword>
<gene>
    <name evidence="5 7" type="primary">sepF</name>
    <name evidence="7" type="ORF">NCTC13149_00977</name>
</gene>
<dbReference type="Proteomes" id="UP000255517">
    <property type="component" value="Unassembled WGS sequence"/>
</dbReference>
<comment type="subunit">
    <text evidence="5">Homodimer. Interacts with FtsZ.</text>
</comment>
<evidence type="ECO:0000256" key="5">
    <source>
        <dbReference type="HAMAP-Rule" id="MF_01197"/>
    </source>
</evidence>
<dbReference type="PANTHER" id="PTHR35798:SF1">
    <property type="entry name" value="CELL DIVISION PROTEIN SEPF"/>
    <property type="match status" value="1"/>
</dbReference>
<evidence type="ECO:0000256" key="1">
    <source>
        <dbReference type="ARBA" id="ARBA00022618"/>
    </source>
</evidence>
<feature type="compositionally biased region" description="Acidic residues" evidence="6">
    <location>
        <begin position="24"/>
        <end position="35"/>
    </location>
</feature>
<organism evidence="7 8">
    <name type="scientific">Peptoniphilus lacrimalis</name>
    <dbReference type="NCBI Taxonomy" id="33031"/>
    <lineage>
        <taxon>Bacteria</taxon>
        <taxon>Bacillati</taxon>
        <taxon>Bacillota</taxon>
        <taxon>Tissierellia</taxon>
        <taxon>Tissierellales</taxon>
        <taxon>Peptoniphilaceae</taxon>
        <taxon>Peptoniphilus</taxon>
    </lineage>
</organism>
<dbReference type="EMBL" id="UGSZ01000001">
    <property type="protein sequence ID" value="SUB57161.1"/>
    <property type="molecule type" value="Genomic_DNA"/>
</dbReference>
<dbReference type="PANTHER" id="PTHR35798">
    <property type="entry name" value="CELL DIVISION PROTEIN SEPF"/>
    <property type="match status" value="1"/>
</dbReference>
<dbReference type="GO" id="GO:0043093">
    <property type="term" value="P:FtsZ-dependent cytokinesis"/>
    <property type="evidence" value="ECO:0007669"/>
    <property type="project" value="UniProtKB-UniRule"/>
</dbReference>
<dbReference type="InterPro" id="IPR007561">
    <property type="entry name" value="Cell_div_SepF/SepF-rel"/>
</dbReference>
<dbReference type="AlphaFoldDB" id="A0A379C4W7"/>
<protein>
    <recommendedName>
        <fullName evidence="5">Cell division protein SepF</fullName>
    </recommendedName>
</protein>
<keyword evidence="2 5" id="KW-0717">Septation</keyword>
<dbReference type="GO" id="GO:0000917">
    <property type="term" value="P:division septum assembly"/>
    <property type="evidence" value="ECO:0007669"/>
    <property type="project" value="UniProtKB-KW"/>
</dbReference>
<keyword evidence="1 5" id="KW-0132">Cell division</keyword>
<comment type="function">
    <text evidence="4 5">Cell division protein that is part of the divisome complex and is recruited early to the Z-ring. Probably stimulates Z-ring formation, perhaps through the cross-linking of FtsZ protofilaments. Its function overlaps with FtsA.</text>
</comment>
<dbReference type="RefSeq" id="WP_004824125.1">
    <property type="nucleotide sequence ID" value="NZ_CAMUOS010000002.1"/>
</dbReference>